<feature type="domain" description="ABC transporter" evidence="9">
    <location>
        <begin position="103"/>
        <end position="353"/>
    </location>
</feature>
<dbReference type="InterPro" id="IPR034001">
    <property type="entry name" value="ABCG_PDR_1"/>
</dbReference>
<dbReference type="InterPro" id="IPR034003">
    <property type="entry name" value="ABCG_PDR_2"/>
</dbReference>
<accession>A0A485LQG8</accession>
<reference evidence="10" key="2">
    <citation type="submission" date="2019-06" db="EMBL/GenBank/DDBJ databases">
        <title>Genomics analysis of Aphanomyces spp. identifies a new class of oomycete effector associated with host adaptation.</title>
        <authorList>
            <person name="Gaulin E."/>
        </authorList>
    </citation>
    <scope>NUCLEOTIDE SEQUENCE</scope>
    <source>
        <strain evidence="10">CBS 578.67</strain>
    </source>
</reference>
<dbReference type="Pfam" id="PF01061">
    <property type="entry name" value="ABC2_membrane"/>
    <property type="match status" value="2"/>
</dbReference>
<dbReference type="CDD" id="cd03233">
    <property type="entry name" value="ABCG_PDR_domain1"/>
    <property type="match status" value="1"/>
</dbReference>
<dbReference type="Pfam" id="PF00005">
    <property type="entry name" value="ABC_tran"/>
    <property type="match status" value="2"/>
</dbReference>
<dbReference type="GO" id="GO:0016887">
    <property type="term" value="F:ATP hydrolysis activity"/>
    <property type="evidence" value="ECO:0007669"/>
    <property type="project" value="InterPro"/>
</dbReference>
<evidence type="ECO:0000256" key="4">
    <source>
        <dbReference type="ARBA" id="ARBA00022741"/>
    </source>
</evidence>
<evidence type="ECO:0000256" key="6">
    <source>
        <dbReference type="ARBA" id="ARBA00022989"/>
    </source>
</evidence>
<dbReference type="EMBL" id="CAADRA010007332">
    <property type="protein sequence ID" value="VFU00429.1"/>
    <property type="molecule type" value="Genomic_DNA"/>
</dbReference>
<reference evidence="11 12" key="1">
    <citation type="submission" date="2019-03" db="EMBL/GenBank/DDBJ databases">
        <authorList>
            <person name="Gaulin E."/>
            <person name="Dumas B."/>
        </authorList>
    </citation>
    <scope>NUCLEOTIDE SEQUENCE [LARGE SCALE GENOMIC DNA]</scope>
    <source>
        <strain evidence="11">CBS 568.67</strain>
    </source>
</reference>
<dbReference type="CDD" id="cd03232">
    <property type="entry name" value="ABCG_PDR_domain2"/>
    <property type="match status" value="1"/>
</dbReference>
<keyword evidence="7 8" id="KW-0472">Membrane</keyword>
<keyword evidence="4" id="KW-0547">Nucleotide-binding</keyword>
<evidence type="ECO:0000256" key="1">
    <source>
        <dbReference type="ARBA" id="ARBA00004141"/>
    </source>
</evidence>
<dbReference type="GO" id="GO:0140359">
    <property type="term" value="F:ABC-type transporter activity"/>
    <property type="evidence" value="ECO:0007669"/>
    <property type="project" value="InterPro"/>
</dbReference>
<name>A0A485LQG8_9STRA</name>
<evidence type="ECO:0000256" key="2">
    <source>
        <dbReference type="ARBA" id="ARBA00022448"/>
    </source>
</evidence>
<feature type="transmembrane region" description="Helical" evidence="8">
    <location>
        <begin position="1155"/>
        <end position="1183"/>
    </location>
</feature>
<dbReference type="GO" id="GO:0005524">
    <property type="term" value="F:ATP binding"/>
    <property type="evidence" value="ECO:0007669"/>
    <property type="project" value="UniProtKB-KW"/>
</dbReference>
<organism evidence="11 12">
    <name type="scientific">Aphanomyces stellatus</name>
    <dbReference type="NCBI Taxonomy" id="120398"/>
    <lineage>
        <taxon>Eukaryota</taxon>
        <taxon>Sar</taxon>
        <taxon>Stramenopiles</taxon>
        <taxon>Oomycota</taxon>
        <taxon>Saprolegniomycetes</taxon>
        <taxon>Saprolegniales</taxon>
        <taxon>Verrucalvaceae</taxon>
        <taxon>Aphanomyces</taxon>
    </lineage>
</organism>
<keyword evidence="5" id="KW-0067">ATP-binding</keyword>
<dbReference type="InterPro" id="IPR003593">
    <property type="entry name" value="AAA+_ATPase"/>
</dbReference>
<dbReference type="SMART" id="SM00382">
    <property type="entry name" value="AAA"/>
    <property type="match status" value="2"/>
</dbReference>
<feature type="transmembrane region" description="Helical" evidence="8">
    <location>
        <begin position="561"/>
        <end position="581"/>
    </location>
</feature>
<comment type="subcellular location">
    <subcellularLocation>
        <location evidence="1">Membrane</location>
        <topology evidence="1">Multi-pass membrane protein</topology>
    </subcellularLocation>
</comment>
<dbReference type="SUPFAM" id="SSF52540">
    <property type="entry name" value="P-loop containing nucleoside triphosphate hydrolases"/>
    <property type="match status" value="2"/>
</dbReference>
<feature type="transmembrane region" description="Helical" evidence="8">
    <location>
        <begin position="677"/>
        <end position="701"/>
    </location>
</feature>
<keyword evidence="12" id="KW-1185">Reference proteome</keyword>
<feature type="transmembrane region" description="Helical" evidence="8">
    <location>
        <begin position="1114"/>
        <end position="1135"/>
    </location>
</feature>
<feature type="transmembrane region" description="Helical" evidence="8">
    <location>
        <begin position="593"/>
        <end position="614"/>
    </location>
</feature>
<dbReference type="PROSITE" id="PS00211">
    <property type="entry name" value="ABC_TRANSPORTER_1"/>
    <property type="match status" value="1"/>
</dbReference>
<feature type="transmembrane region" description="Helical" evidence="8">
    <location>
        <begin position="533"/>
        <end position="555"/>
    </location>
</feature>
<dbReference type="EMBL" id="VJMH01007306">
    <property type="protein sequence ID" value="KAF0684230.1"/>
    <property type="molecule type" value="Genomic_DNA"/>
</dbReference>
<dbReference type="InterPro" id="IPR013525">
    <property type="entry name" value="ABC2_TM"/>
</dbReference>
<evidence type="ECO:0000256" key="3">
    <source>
        <dbReference type="ARBA" id="ARBA00022692"/>
    </source>
</evidence>
<evidence type="ECO:0000313" key="11">
    <source>
        <dbReference type="EMBL" id="VFU00429.1"/>
    </source>
</evidence>
<feature type="transmembrane region" description="Helical" evidence="8">
    <location>
        <begin position="1312"/>
        <end position="1331"/>
    </location>
</feature>
<dbReference type="InterPro" id="IPR003439">
    <property type="entry name" value="ABC_transporter-like_ATP-bd"/>
</dbReference>
<feature type="transmembrane region" description="Helical" evidence="8">
    <location>
        <begin position="1224"/>
        <end position="1243"/>
    </location>
</feature>
<evidence type="ECO:0000259" key="9">
    <source>
        <dbReference type="PROSITE" id="PS50893"/>
    </source>
</evidence>
<dbReference type="Gene3D" id="3.40.50.300">
    <property type="entry name" value="P-loop containing nucleotide triphosphate hydrolases"/>
    <property type="match status" value="2"/>
</dbReference>
<dbReference type="PANTHER" id="PTHR19241">
    <property type="entry name" value="ATP-BINDING CASSETTE TRANSPORTER"/>
    <property type="match status" value="1"/>
</dbReference>
<keyword evidence="3 8" id="KW-0812">Transmembrane</keyword>
<dbReference type="Proteomes" id="UP000332933">
    <property type="component" value="Unassembled WGS sequence"/>
</dbReference>
<feature type="domain" description="ABC transporter" evidence="9">
    <location>
        <begin position="747"/>
        <end position="989"/>
    </location>
</feature>
<sequence length="1338" mass="148414">MFCTLTPFCIWQAVGDMANDPKQRDELTNYLEVATPLDRGHVVISSEPTIITSDNIQQLGVEAWLRQIRDKTPQLPTCEIRMQDVSYTAAGKPSSDARIQSLVSAFNITSSGSKPETKFFLKNINAIFKPGTMTLVLGPPGCGKTTLLKHLAGILHVKGKEELLGSVTYNGWKPDQVDFSSFAAYVEQSDNHLPTLTVKETFEFAHKCLVGNVDPNDPLAINEQHVVDVLISVLGLTECVDTILGNDMVRGVSGGQKRRVTLGEMLTGRAPLLLLDEFSNGLDASTAYDIAKVIRSMADILGKTVVMSMLQPPPELYDLFDNILVLDKGQVIYNGPRTELPAYFKSIGYVCPPRKDMADFLQEVTTHLGHRHFVPQPGHTVPLDSIASFAAQFHACLFNSELQVALGSPSLPHQHAPLLSARAPGYLKSLYIILVRAWVANARNIRFNRVRVIQALVMGAVYGTIFIDIGRNRDPTQERKLASTKLGLYFVCMTYKAFVTSSTVETGIACRAVLYKQATYCFFPISTYVLADFAVEALGNILPMLAFCVPLYFGAGLHTSFVSFALFFVVLYLFAVSYSFLFKFFTSIAPDVVSVKVLMMLLLIVQFVFSGYIVPEDTIPKAWLWFYWINPVAWAMRALIQVEYLSSTPYFDAPFGIFNIRLGDLMLVMNGFSTNPVYIGSGIAFLAGSAIMLVAATVLSYTHVRVATKHSHLSDNDNVADISNTNTILNAQQTNTMHVLPFTPVTLAFRDLSYIIEVGKGMAKTSRQLLKGIHGCFEPGTLTALMGSTGAGKTTLIDVIAGRKTVGKIDGAMFINGYPLDRKTFNRVSGYCEQTNVHEQTSTVREAFLFSAALRLPKDTTELERVGFVDGILEVLELNTKANVQYSTLTQGERKRVTIGVELLSNPSILFLDEPTTGLDSRAATIVMECIKRIAQSGRTVVCTIHQPSTVLFELFDMLLLLKTGGEMVYFGHLGSESSQLIDYFSQFEGLDPIRTNENPASYMLNCIGAGTGGAKVNVDFAVVYKASRLGMSNDATVDKWRQPNGADLRQLTSHEVSLGRQFCLLFRRQWMTYLRSPYFNLGRVMLILVIALVFGSCFYGKQLETSVDVISQASMLFFASVCLCFVWLVMTMAFTSGNRAVFYREHLSVMYSPLAHALSLALVEFVYCVGLATFNLAVFYWLNDLSGSTDAWLFYWLGLTVSLASLSYLGHVLIYITPSLQMAILASGAFGTLIFVLCGFMIDGHTMAKGWTWVYWISPYHYLLEIIIMAQYNDQSRLVLDMLTQKQIPINQVVVDFFNGAFSFDNIERDFAILAAIIAFFQLVLVRCMTNINHTSR</sequence>
<keyword evidence="6 8" id="KW-1133">Transmembrane helix</keyword>
<dbReference type="InterPro" id="IPR027417">
    <property type="entry name" value="P-loop_NTPase"/>
</dbReference>
<dbReference type="GO" id="GO:0016020">
    <property type="term" value="C:membrane"/>
    <property type="evidence" value="ECO:0007669"/>
    <property type="project" value="UniProtKB-SubCell"/>
</dbReference>
<evidence type="ECO:0000313" key="12">
    <source>
        <dbReference type="Proteomes" id="UP000332933"/>
    </source>
</evidence>
<evidence type="ECO:0000256" key="8">
    <source>
        <dbReference type="SAM" id="Phobius"/>
    </source>
</evidence>
<evidence type="ECO:0000313" key="10">
    <source>
        <dbReference type="EMBL" id="KAF0684230.1"/>
    </source>
</evidence>
<gene>
    <name evidence="11" type="primary">Aste57867_23784</name>
    <name evidence="10" type="ORF">As57867_023711</name>
    <name evidence="11" type="ORF">ASTE57867_23784</name>
</gene>
<feature type="transmembrane region" description="Helical" evidence="8">
    <location>
        <begin position="1195"/>
        <end position="1217"/>
    </location>
</feature>
<dbReference type="InterPro" id="IPR017871">
    <property type="entry name" value="ABC_transporter-like_CS"/>
</dbReference>
<evidence type="ECO:0000256" key="5">
    <source>
        <dbReference type="ARBA" id="ARBA00022840"/>
    </source>
</evidence>
<keyword evidence="2" id="KW-0813">Transport</keyword>
<dbReference type="PROSITE" id="PS50893">
    <property type="entry name" value="ABC_TRANSPORTER_2"/>
    <property type="match status" value="2"/>
</dbReference>
<feature type="transmembrane region" description="Helical" evidence="8">
    <location>
        <begin position="1079"/>
        <end position="1102"/>
    </location>
</feature>
<proteinExistence type="predicted"/>
<dbReference type="OrthoDB" id="123181at2759"/>
<feature type="transmembrane region" description="Helical" evidence="8">
    <location>
        <begin position="452"/>
        <end position="470"/>
    </location>
</feature>
<evidence type="ECO:0000256" key="7">
    <source>
        <dbReference type="ARBA" id="ARBA00023136"/>
    </source>
</evidence>
<protein>
    <submittedName>
        <fullName evidence="11">Aste57867_23784 protein</fullName>
    </submittedName>
</protein>